<evidence type="ECO:0000256" key="2">
    <source>
        <dbReference type="ARBA" id="ARBA00023125"/>
    </source>
</evidence>
<feature type="non-terminal residue" evidence="7">
    <location>
        <position position="1"/>
    </location>
</feature>
<keyword evidence="2" id="KW-0238">DNA-binding</keyword>
<feature type="compositionally biased region" description="Polar residues" evidence="5">
    <location>
        <begin position="190"/>
        <end position="206"/>
    </location>
</feature>
<dbReference type="InterPro" id="IPR036093">
    <property type="entry name" value="NAC_dom_sf"/>
</dbReference>
<dbReference type="Gene3D" id="2.170.150.80">
    <property type="entry name" value="NAC domain"/>
    <property type="match status" value="3"/>
</dbReference>
<proteinExistence type="predicted"/>
<keyword evidence="8" id="KW-1185">Reference proteome</keyword>
<feature type="region of interest" description="Disordered" evidence="5">
    <location>
        <begin position="501"/>
        <end position="528"/>
    </location>
</feature>
<feature type="compositionally biased region" description="Polar residues" evidence="5">
    <location>
        <begin position="952"/>
        <end position="968"/>
    </location>
</feature>
<dbReference type="PANTHER" id="PTHR31719:SF43">
    <property type="entry name" value="NAC TRANSCRIPTION FACTOR 56"/>
    <property type="match status" value="1"/>
</dbReference>
<feature type="region of interest" description="Disordered" evidence="5">
    <location>
        <begin position="88"/>
        <end position="107"/>
    </location>
</feature>
<dbReference type="EMBL" id="JAGKQM010001083">
    <property type="protein sequence ID" value="KAH0852431.1"/>
    <property type="molecule type" value="Genomic_DNA"/>
</dbReference>
<feature type="region of interest" description="Disordered" evidence="5">
    <location>
        <begin position="175"/>
        <end position="206"/>
    </location>
</feature>
<organism evidence="7 8">
    <name type="scientific">Brassica napus</name>
    <name type="common">Rape</name>
    <dbReference type="NCBI Taxonomy" id="3708"/>
    <lineage>
        <taxon>Eukaryota</taxon>
        <taxon>Viridiplantae</taxon>
        <taxon>Streptophyta</taxon>
        <taxon>Embryophyta</taxon>
        <taxon>Tracheophyta</taxon>
        <taxon>Spermatophyta</taxon>
        <taxon>Magnoliopsida</taxon>
        <taxon>eudicotyledons</taxon>
        <taxon>Gunneridae</taxon>
        <taxon>Pentapetalae</taxon>
        <taxon>rosids</taxon>
        <taxon>malvids</taxon>
        <taxon>Brassicales</taxon>
        <taxon>Brassicaceae</taxon>
        <taxon>Brassiceae</taxon>
        <taxon>Brassica</taxon>
    </lineage>
</organism>
<feature type="region of interest" description="Disordered" evidence="5">
    <location>
        <begin position="558"/>
        <end position="577"/>
    </location>
</feature>
<feature type="region of interest" description="Disordered" evidence="5">
    <location>
        <begin position="853"/>
        <end position="872"/>
    </location>
</feature>
<reference evidence="7 8" key="1">
    <citation type="submission" date="2021-05" db="EMBL/GenBank/DDBJ databases">
        <title>Genome Assembly of Synthetic Allotetraploid Brassica napus Reveals Homoeologous Exchanges between Subgenomes.</title>
        <authorList>
            <person name="Davis J.T."/>
        </authorList>
    </citation>
    <scope>NUCLEOTIDE SEQUENCE [LARGE SCALE GENOMIC DNA]</scope>
    <source>
        <strain evidence="8">cv. Da-Ae</strain>
        <tissue evidence="7">Seedling</tissue>
    </source>
</reference>
<gene>
    <name evidence="7" type="ORF">HID58_094027</name>
</gene>
<evidence type="ECO:0000313" key="8">
    <source>
        <dbReference type="Proteomes" id="UP000824890"/>
    </source>
</evidence>
<feature type="compositionally biased region" description="Low complexity" evidence="5">
    <location>
        <begin position="419"/>
        <end position="432"/>
    </location>
</feature>
<evidence type="ECO:0000256" key="5">
    <source>
        <dbReference type="SAM" id="MobiDB-lite"/>
    </source>
</evidence>
<feature type="region of interest" description="Disordered" evidence="5">
    <location>
        <begin position="236"/>
        <end position="255"/>
    </location>
</feature>
<name>A0ABQ7XBH2_BRANA</name>
<sequence>GFVVKHLLTDPEGFNMAHPRDLKFSPIDQNLVGYYLRNRVDTGKDGFITDIKLYEDEPWLLPHVKNDQFKENMWFYFVLRTRNLGSRPKRTVPGRGSSNGGTWTTSGVKKAITDRNNPKVVIGYKTELAYHKKVKGKLKGDTTGWCMTEYWLASENDAQFQEVVLCHLRDNNKMVVDQPPESKNGDNDIATEQPQQGNSDDNNNRLLDFTHQQRPLIPPFEGQGLRLQTIMGYSDKATQEQQHPPISPPPQRQDSGSINNALVIMEDECVSQDEIFNLADLEAGITHPQQQHRQMMVDPYDDISFSRLAMPNNLIYHHEDSWHQDTSPWNNTNPRGLIFNSHGCEIQDQTVTKGNLVGYYLRNRVDTGKDGFITDIKLYEDEPWLLPHVKNDQFKENMWFYFVLRTRNLGSRPKRTVPGRGSSNGGTWTTSGVKKAITDRNNPKVVIGYKTELAYHKKVKGKLKGDTTGWCMTEYWLASENDAQFQEVVLCHLRDNNKMVVDESKNGDNDIATEQPQQGNSDDNNNRLLDFTHQQRPLIPPFEGQGLRLQTIMGYSDKATQEQQHPPISPPPQRQDSGSINNALVIMEDECVSQDEIFNLADLEAGITHPQQQHRQMMVDPYDDISFSRLAMPNNLIYHHEDSWHQDTSPWNNTNPRGLIFNSHGYEIQDQTSKVSDGYQLRAGHMSDPISIHCKKTEQIIQSKTMLQSGVKQSSHVLRKDGAKSTPKLRQIAVTGTNSSNVTNPSQVSQESDVSNVSDHAQDLFREAVSEKANIESMMARIRKMDLKFSPIDQNLVGYYLRNRVDTGKDGFITDIKLYEDEPWLLPHVKNDQFKENMWFYFVLRTRNLGSRPKRTVPGRGSSNGGTWTTSGVKKAITDRNNPKVVIGYKTELAYHKKVKGKLKGDTTGWCMTEYWLASENDAQFQEVVLCHLRDNNKMVVDESKNGDNDIATEQPQQGNSDDNNNRLLDFTHQQRPLIPPFEGQGLRLQTIMGYSDKATQEQQHPPIYPPPQRQDSGSINNALVIMEDECVSQDEIFNLADLEAGITHPQQQHRQMMVDPYDDISFSRLAMPNNLIYHHEDSWHQDTSPWNNTNPRGLIFNSHGCEIQDQTVTKGVNQDSYY</sequence>
<dbReference type="PANTHER" id="PTHR31719">
    <property type="entry name" value="NAC TRANSCRIPTION FACTOR 56"/>
    <property type="match status" value="1"/>
</dbReference>
<feature type="domain" description="NAC" evidence="6">
    <location>
        <begin position="343"/>
        <end position="496"/>
    </location>
</feature>
<evidence type="ECO:0000256" key="1">
    <source>
        <dbReference type="ARBA" id="ARBA00023015"/>
    </source>
</evidence>
<keyword evidence="1" id="KW-0805">Transcription regulation</keyword>
<dbReference type="PROSITE" id="PS51005">
    <property type="entry name" value="NAC"/>
    <property type="match status" value="3"/>
</dbReference>
<dbReference type="Pfam" id="PF02365">
    <property type="entry name" value="NAM"/>
    <property type="match status" value="3"/>
</dbReference>
<evidence type="ECO:0000259" key="6">
    <source>
        <dbReference type="PROSITE" id="PS51005"/>
    </source>
</evidence>
<comment type="caution">
    <text evidence="7">The sequence shown here is derived from an EMBL/GenBank/DDBJ whole genome shotgun (WGS) entry which is preliminary data.</text>
</comment>
<feature type="region of interest" description="Disordered" evidence="5">
    <location>
        <begin position="413"/>
        <end position="432"/>
    </location>
</feature>
<feature type="region of interest" description="Disordered" evidence="5">
    <location>
        <begin position="941"/>
        <end position="968"/>
    </location>
</feature>
<evidence type="ECO:0000313" key="7">
    <source>
        <dbReference type="EMBL" id="KAH0852431.1"/>
    </source>
</evidence>
<keyword evidence="4" id="KW-0539">Nucleus</keyword>
<feature type="domain" description="NAC" evidence="6">
    <location>
        <begin position="783"/>
        <end position="936"/>
    </location>
</feature>
<feature type="compositionally biased region" description="Polar residues" evidence="5">
    <location>
        <begin position="512"/>
        <end position="528"/>
    </location>
</feature>
<dbReference type="Proteomes" id="UP000824890">
    <property type="component" value="Unassembled WGS sequence"/>
</dbReference>
<feature type="compositionally biased region" description="Low complexity" evidence="5">
    <location>
        <begin position="859"/>
        <end position="872"/>
    </location>
</feature>
<feature type="compositionally biased region" description="Low complexity" evidence="5">
    <location>
        <begin position="94"/>
        <end position="107"/>
    </location>
</feature>
<evidence type="ECO:0000256" key="4">
    <source>
        <dbReference type="ARBA" id="ARBA00023242"/>
    </source>
</evidence>
<dbReference type="SUPFAM" id="SSF101941">
    <property type="entry name" value="NAC domain"/>
    <property type="match status" value="3"/>
</dbReference>
<feature type="domain" description="NAC" evidence="6">
    <location>
        <begin position="18"/>
        <end position="171"/>
    </location>
</feature>
<keyword evidence="3" id="KW-0804">Transcription</keyword>
<protein>
    <recommendedName>
        <fullName evidence="6">NAC domain-containing protein</fullName>
    </recommendedName>
</protein>
<feature type="region of interest" description="Disordered" evidence="5">
    <location>
        <begin position="735"/>
        <end position="755"/>
    </location>
</feature>
<evidence type="ECO:0000256" key="3">
    <source>
        <dbReference type="ARBA" id="ARBA00023163"/>
    </source>
</evidence>
<accession>A0ABQ7XBH2</accession>
<dbReference type="InterPro" id="IPR003441">
    <property type="entry name" value="NAC-dom"/>
</dbReference>